<accession>A0ABY4YDF3</accession>
<dbReference type="EMBL" id="CP071528">
    <property type="protein sequence ID" value="USQ15290.1"/>
    <property type="molecule type" value="Genomic_DNA"/>
</dbReference>
<name>A0ABY4YDF3_9GAMM</name>
<geneLocation type="plasmid" evidence="1 2">
    <name>pLlyPCM2298_1</name>
</geneLocation>
<dbReference type="RefSeq" id="WP_252582527.1">
    <property type="nucleotide sequence ID" value="NZ_CP071528.1"/>
</dbReference>
<gene>
    <name evidence="1" type="ORF">J2N86_15115</name>
</gene>
<dbReference type="Proteomes" id="UP001057474">
    <property type="component" value="Plasmid pLlyPCM2298_1"/>
</dbReference>
<organism evidence="1 2">
    <name type="scientific">Legionella lytica</name>
    <dbReference type="NCBI Taxonomy" id="96232"/>
    <lineage>
        <taxon>Bacteria</taxon>
        <taxon>Pseudomonadati</taxon>
        <taxon>Pseudomonadota</taxon>
        <taxon>Gammaproteobacteria</taxon>
        <taxon>Legionellales</taxon>
        <taxon>Legionellaceae</taxon>
        <taxon>Legionella</taxon>
    </lineage>
</organism>
<sequence>MPSHNEKYVTKHERHYYKEAKKKIVHIKSKTEQKKIDEFMDEHSTTPDGTSRESGYSAYLFGIRKVRINRSMLIKEKTSEGNYFLSRASRAPKLPVSCLASAEHIVAMQNDVTDFKLESEPATKQQVMYQVLVSCSTDKLNIKQETAALLKRIHQYDGTLNKNNVSIIFDQEKKVFEIQVSTQDADIQLLIQALTSVKKYTIVSCDFADIDLNQGVCLVKEDTSNPIHALVNIATPKTDAGEKGFLERDAGTTSGRTAASYQDRNWTFNFFSSIPDMREKTGYPPNAYAIKIFRSMQDM</sequence>
<keyword evidence="2" id="KW-1185">Reference proteome</keyword>
<proteinExistence type="predicted"/>
<keyword evidence="1" id="KW-0614">Plasmid</keyword>
<protein>
    <recommendedName>
        <fullName evidence="3">Substrate of the Dot/Icm secretion system</fullName>
    </recommendedName>
</protein>
<evidence type="ECO:0000313" key="2">
    <source>
        <dbReference type="Proteomes" id="UP001057474"/>
    </source>
</evidence>
<reference evidence="1" key="1">
    <citation type="submission" date="2021-03" db="EMBL/GenBank/DDBJ databases">
        <title>Legionella lytica PCM 2298.</title>
        <authorList>
            <person name="Koper P."/>
        </authorList>
    </citation>
    <scope>NUCLEOTIDE SEQUENCE</scope>
    <source>
        <strain evidence="1">PCM 2298</strain>
        <plasmid evidence="1">pLlyPCM2298_1</plasmid>
    </source>
</reference>
<evidence type="ECO:0000313" key="1">
    <source>
        <dbReference type="EMBL" id="USQ15290.1"/>
    </source>
</evidence>
<evidence type="ECO:0008006" key="3">
    <source>
        <dbReference type="Google" id="ProtNLM"/>
    </source>
</evidence>